<evidence type="ECO:0000313" key="6">
    <source>
        <dbReference type="EMBL" id="NMO17172.1"/>
    </source>
</evidence>
<name>A0A848LFN1_9BACT</name>
<feature type="domain" description="Plastocyanin-like" evidence="4">
    <location>
        <begin position="325"/>
        <end position="440"/>
    </location>
</feature>
<evidence type="ECO:0000259" key="4">
    <source>
        <dbReference type="Pfam" id="PF07731"/>
    </source>
</evidence>
<keyword evidence="7" id="KW-1185">Reference proteome</keyword>
<keyword evidence="1" id="KW-0479">Metal-binding</keyword>
<dbReference type="CDD" id="cd13900">
    <property type="entry name" value="CuRO_3_Tth-MCO_like"/>
    <property type="match status" value="1"/>
</dbReference>
<dbReference type="GO" id="GO:0016491">
    <property type="term" value="F:oxidoreductase activity"/>
    <property type="evidence" value="ECO:0007669"/>
    <property type="project" value="UniProtKB-KW"/>
</dbReference>
<dbReference type="InterPro" id="IPR011706">
    <property type="entry name" value="Cu-oxidase_C"/>
</dbReference>
<dbReference type="Gene3D" id="2.60.40.420">
    <property type="entry name" value="Cupredoxins - blue copper proteins"/>
    <property type="match status" value="3"/>
</dbReference>
<dbReference type="InterPro" id="IPR011707">
    <property type="entry name" value="Cu-oxidase-like_N"/>
</dbReference>
<dbReference type="PANTHER" id="PTHR11709">
    <property type="entry name" value="MULTI-COPPER OXIDASE"/>
    <property type="match status" value="1"/>
</dbReference>
<dbReference type="CDD" id="cd13881">
    <property type="entry name" value="CuRO_2_McoC_like"/>
    <property type="match status" value="1"/>
</dbReference>
<dbReference type="PROSITE" id="PS00080">
    <property type="entry name" value="MULTICOPPER_OXIDASE2"/>
    <property type="match status" value="1"/>
</dbReference>
<gene>
    <name evidence="6" type="ORF">HG543_20235</name>
</gene>
<evidence type="ECO:0000259" key="5">
    <source>
        <dbReference type="Pfam" id="PF07732"/>
    </source>
</evidence>
<dbReference type="EMBL" id="JABBJJ010000090">
    <property type="protein sequence ID" value="NMO17172.1"/>
    <property type="molecule type" value="Genomic_DNA"/>
</dbReference>
<dbReference type="AlphaFoldDB" id="A0A848LFN1"/>
<evidence type="ECO:0000313" key="7">
    <source>
        <dbReference type="Proteomes" id="UP000518300"/>
    </source>
</evidence>
<dbReference type="SUPFAM" id="SSF49503">
    <property type="entry name" value="Cupredoxins"/>
    <property type="match status" value="3"/>
</dbReference>
<evidence type="ECO:0000256" key="1">
    <source>
        <dbReference type="ARBA" id="ARBA00022723"/>
    </source>
</evidence>
<reference evidence="6 7" key="1">
    <citation type="submission" date="2020-04" db="EMBL/GenBank/DDBJ databases">
        <title>Draft genome of Pyxidicoccus fallax type strain.</title>
        <authorList>
            <person name="Whitworth D.E."/>
        </authorList>
    </citation>
    <scope>NUCLEOTIDE SEQUENCE [LARGE SCALE GENOMIC DNA]</scope>
    <source>
        <strain evidence="6 7">DSM 14698</strain>
    </source>
</reference>
<feature type="domain" description="Plastocyanin-like" evidence="5">
    <location>
        <begin position="38"/>
        <end position="146"/>
    </location>
</feature>
<dbReference type="InterPro" id="IPR045087">
    <property type="entry name" value="Cu-oxidase_fam"/>
</dbReference>
<keyword evidence="2" id="KW-0560">Oxidoreductase</keyword>
<dbReference type="InterPro" id="IPR002355">
    <property type="entry name" value="Cu_oxidase_Cu_BS"/>
</dbReference>
<dbReference type="Pfam" id="PF07731">
    <property type="entry name" value="Cu-oxidase_2"/>
    <property type="match status" value="1"/>
</dbReference>
<evidence type="ECO:0000259" key="3">
    <source>
        <dbReference type="Pfam" id="PF00394"/>
    </source>
</evidence>
<dbReference type="Pfam" id="PF07732">
    <property type="entry name" value="Cu-oxidase_3"/>
    <property type="match status" value="1"/>
</dbReference>
<dbReference type="Pfam" id="PF00394">
    <property type="entry name" value="Cu-oxidase"/>
    <property type="match status" value="1"/>
</dbReference>
<dbReference type="GO" id="GO:0005507">
    <property type="term" value="F:copper ion binding"/>
    <property type="evidence" value="ECO:0007669"/>
    <property type="project" value="InterPro"/>
</dbReference>
<dbReference type="Proteomes" id="UP000518300">
    <property type="component" value="Unassembled WGS sequence"/>
</dbReference>
<accession>A0A848LFN1</accession>
<evidence type="ECO:0000256" key="2">
    <source>
        <dbReference type="ARBA" id="ARBA00023002"/>
    </source>
</evidence>
<organism evidence="6 7">
    <name type="scientific">Pyxidicoccus fallax</name>
    <dbReference type="NCBI Taxonomy" id="394095"/>
    <lineage>
        <taxon>Bacteria</taxon>
        <taxon>Pseudomonadati</taxon>
        <taxon>Myxococcota</taxon>
        <taxon>Myxococcia</taxon>
        <taxon>Myxococcales</taxon>
        <taxon>Cystobacterineae</taxon>
        <taxon>Myxococcaceae</taxon>
        <taxon>Pyxidicoccus</taxon>
    </lineage>
</organism>
<comment type="caution">
    <text evidence="6">The sequence shown here is derived from an EMBL/GenBank/DDBJ whole genome shotgun (WGS) entry which is preliminary data.</text>
</comment>
<dbReference type="PANTHER" id="PTHR11709:SF2">
    <property type="entry name" value="MULTICOPPER OXIDASE LPR1"/>
    <property type="match status" value="1"/>
</dbReference>
<feature type="domain" description="Plastocyanin-like" evidence="3">
    <location>
        <begin position="188"/>
        <end position="264"/>
    </location>
</feature>
<sequence>MSTSETASLPPSYPHLLTRERLPDGVTLFTLEARPATLSVGDQETRVLTYNGTLPGPLLLLEEGERVRIVLRNALPDATNLHLHGLPIPPAVDDPHRVVAPGAETSYEFTVPEGSAGTYWYHPHLHGSVTRQLFEGLSGPLLVRGPLERSGPLAAAWEHVLVLSDLSIDNGRVADHTEMDWGRGKEGSLLLVNGQVRPTLTVRTGLVRLRLINASTARYHQLALPGRALHVIGQDGAFLEAPVAMESLLLVPGERADVLVTAEEAGTLQLLSLPYARTPAGPSPREPVALLTLQVEGAPTRADLPTTLRPVERLDERSAVATRTLTFTGAMNPIRFMVNGRTYEHHRTDLTVKADTLEVWELRNPSPMDHPFHLHVFPFQVLTRDGVPAPFPAWRDVINLRAGETVRIAVPFREHTGDVMLHCHIVEHEDRGMMANVRVTRD</sequence>
<dbReference type="RefSeq" id="WP_169346455.1">
    <property type="nucleotide sequence ID" value="NZ_JABBJJ010000090.1"/>
</dbReference>
<protein>
    <submittedName>
        <fullName evidence="6">Multicopper oxidase family protein</fullName>
    </submittedName>
</protein>
<dbReference type="InterPro" id="IPR001117">
    <property type="entry name" value="Cu-oxidase_2nd"/>
</dbReference>
<proteinExistence type="predicted"/>
<dbReference type="InterPro" id="IPR008972">
    <property type="entry name" value="Cupredoxin"/>
</dbReference>